<accession>A0ABP4UM65</accession>
<reference evidence="3" key="1">
    <citation type="journal article" date="2019" name="Int. J. Syst. Evol. Microbiol.">
        <title>The Global Catalogue of Microorganisms (GCM) 10K type strain sequencing project: providing services to taxonomists for standard genome sequencing and annotation.</title>
        <authorList>
            <consortium name="The Broad Institute Genomics Platform"/>
            <consortium name="The Broad Institute Genome Sequencing Center for Infectious Disease"/>
            <person name="Wu L."/>
            <person name="Ma J."/>
        </authorList>
    </citation>
    <scope>NUCLEOTIDE SEQUENCE [LARGE SCALE GENOMIC DNA]</scope>
    <source>
        <strain evidence="3">JCM 14718</strain>
    </source>
</reference>
<dbReference type="EMBL" id="BAAANY010000030">
    <property type="protein sequence ID" value="GAA1705311.1"/>
    <property type="molecule type" value="Genomic_DNA"/>
</dbReference>
<feature type="region of interest" description="Disordered" evidence="1">
    <location>
        <begin position="1"/>
        <end position="31"/>
    </location>
</feature>
<name>A0ABP4UM65_9ACTN</name>
<gene>
    <name evidence="2" type="ORF">GCM10009765_63140</name>
</gene>
<evidence type="ECO:0000313" key="2">
    <source>
        <dbReference type="EMBL" id="GAA1705311.1"/>
    </source>
</evidence>
<evidence type="ECO:0000256" key="1">
    <source>
        <dbReference type="SAM" id="MobiDB-lite"/>
    </source>
</evidence>
<evidence type="ECO:0000313" key="3">
    <source>
        <dbReference type="Proteomes" id="UP001500618"/>
    </source>
</evidence>
<keyword evidence="3" id="KW-1185">Reference proteome</keyword>
<dbReference type="Proteomes" id="UP001500618">
    <property type="component" value="Unassembled WGS sequence"/>
</dbReference>
<proteinExistence type="predicted"/>
<comment type="caution">
    <text evidence="2">The sequence shown here is derived from an EMBL/GenBank/DDBJ whole genome shotgun (WGS) entry which is preliminary data.</text>
</comment>
<organism evidence="2 3">
    <name type="scientific">Fodinicola feengrottensis</name>
    <dbReference type="NCBI Taxonomy" id="435914"/>
    <lineage>
        <taxon>Bacteria</taxon>
        <taxon>Bacillati</taxon>
        <taxon>Actinomycetota</taxon>
        <taxon>Actinomycetes</taxon>
        <taxon>Mycobacteriales</taxon>
        <taxon>Fodinicola</taxon>
    </lineage>
</organism>
<protein>
    <submittedName>
        <fullName evidence="2">Uncharacterized protein</fullName>
    </submittedName>
</protein>
<feature type="compositionally biased region" description="Gly residues" evidence="1">
    <location>
        <begin position="8"/>
        <end position="21"/>
    </location>
</feature>
<sequence>MEPQGRTGIDGWGGLGTGVGRGSFSPSAGKQTSITFPGVVQDLSLGSTVTSATPVTIADWAICESNEWLTKR</sequence>